<dbReference type="Gene3D" id="1.10.260.40">
    <property type="entry name" value="lambda repressor-like DNA-binding domains"/>
    <property type="match status" value="1"/>
</dbReference>
<reference evidence="4" key="1">
    <citation type="journal article" date="2019" name="Int. J. Syst. Evol. Microbiol.">
        <title>The Global Catalogue of Microorganisms (GCM) 10K type strain sequencing project: providing services to taxonomists for standard genome sequencing and annotation.</title>
        <authorList>
            <consortium name="The Broad Institute Genomics Platform"/>
            <consortium name="The Broad Institute Genome Sequencing Center for Infectious Disease"/>
            <person name="Wu L."/>
            <person name="Ma J."/>
        </authorList>
    </citation>
    <scope>NUCLEOTIDE SEQUENCE [LARGE SCALE GENOMIC DNA]</scope>
    <source>
        <strain evidence="4">KCTC 52165</strain>
    </source>
</reference>
<dbReference type="RefSeq" id="WP_378225416.1">
    <property type="nucleotide sequence ID" value="NZ_JBHRTK010000034.1"/>
</dbReference>
<evidence type="ECO:0000313" key="3">
    <source>
        <dbReference type="EMBL" id="MFC3209214.1"/>
    </source>
</evidence>
<dbReference type="Pfam" id="PF01381">
    <property type="entry name" value="HTH_3"/>
    <property type="match status" value="1"/>
</dbReference>
<dbReference type="InterPro" id="IPR050807">
    <property type="entry name" value="TransReg_Diox_bact_type"/>
</dbReference>
<organism evidence="3 4">
    <name type="scientific">Aquamicrobium soli</name>
    <dbReference type="NCBI Taxonomy" id="1811518"/>
    <lineage>
        <taxon>Bacteria</taxon>
        <taxon>Pseudomonadati</taxon>
        <taxon>Pseudomonadota</taxon>
        <taxon>Alphaproteobacteria</taxon>
        <taxon>Hyphomicrobiales</taxon>
        <taxon>Phyllobacteriaceae</taxon>
        <taxon>Aquamicrobium</taxon>
    </lineage>
</organism>
<dbReference type="PROSITE" id="PS50943">
    <property type="entry name" value="HTH_CROC1"/>
    <property type="match status" value="1"/>
</dbReference>
<dbReference type="SMART" id="SM00530">
    <property type="entry name" value="HTH_XRE"/>
    <property type="match status" value="1"/>
</dbReference>
<proteinExistence type="predicted"/>
<dbReference type="PANTHER" id="PTHR46797:SF1">
    <property type="entry name" value="METHYLPHOSPHONATE SYNTHASE"/>
    <property type="match status" value="1"/>
</dbReference>
<comment type="caution">
    <text evidence="3">The sequence shown here is derived from an EMBL/GenBank/DDBJ whole genome shotgun (WGS) entry which is preliminary data.</text>
</comment>
<evidence type="ECO:0000256" key="1">
    <source>
        <dbReference type="ARBA" id="ARBA00023125"/>
    </source>
</evidence>
<dbReference type="EMBL" id="JBHRTK010000034">
    <property type="protein sequence ID" value="MFC3209214.1"/>
    <property type="molecule type" value="Genomic_DNA"/>
</dbReference>
<evidence type="ECO:0000313" key="4">
    <source>
        <dbReference type="Proteomes" id="UP001595583"/>
    </source>
</evidence>
<protein>
    <submittedName>
        <fullName evidence="3">Cupin domain-containing protein</fullName>
    </submittedName>
</protein>
<dbReference type="InterPro" id="IPR010982">
    <property type="entry name" value="Lambda_DNA-bd_dom_sf"/>
</dbReference>
<keyword evidence="4" id="KW-1185">Reference proteome</keyword>
<sequence>MTHEWVSDEPLRIGAKLRHARLMLGLSLCEVGERIGVTEGYLSKLENNRSQASMATLHRLVGALGMNMSELFATSSDDGLPITVVRAGSRPKLVTGHRRAGNQVTLERLVPGSPGQLLQINIHVIAPGGGSLEPISHDGQEFGFALAGLVEITVDNHAIQIGEGDSFYFDSSLAHSYRNIGNTEARILWVNTPPTF</sequence>
<keyword evidence="1" id="KW-0238">DNA-binding</keyword>
<feature type="domain" description="HTH cro/C1-type" evidence="2">
    <location>
        <begin position="17"/>
        <end position="71"/>
    </location>
</feature>
<accession>A0ABV7KFW0</accession>
<dbReference type="InterPro" id="IPR013096">
    <property type="entry name" value="Cupin_2"/>
</dbReference>
<gene>
    <name evidence="3" type="ORF">ACFOHJ_23620</name>
</gene>
<evidence type="ECO:0000259" key="2">
    <source>
        <dbReference type="PROSITE" id="PS50943"/>
    </source>
</evidence>
<dbReference type="SUPFAM" id="SSF51182">
    <property type="entry name" value="RmlC-like cupins"/>
    <property type="match status" value="1"/>
</dbReference>
<dbReference type="InterPro" id="IPR011051">
    <property type="entry name" value="RmlC_Cupin_sf"/>
</dbReference>
<dbReference type="Gene3D" id="2.60.120.10">
    <property type="entry name" value="Jelly Rolls"/>
    <property type="match status" value="1"/>
</dbReference>
<name>A0ABV7KFW0_9HYPH</name>
<dbReference type="CDD" id="cd00093">
    <property type="entry name" value="HTH_XRE"/>
    <property type="match status" value="1"/>
</dbReference>
<dbReference type="Pfam" id="PF07883">
    <property type="entry name" value="Cupin_2"/>
    <property type="match status" value="1"/>
</dbReference>
<dbReference type="InterPro" id="IPR014710">
    <property type="entry name" value="RmlC-like_jellyroll"/>
</dbReference>
<dbReference type="InterPro" id="IPR001387">
    <property type="entry name" value="Cro/C1-type_HTH"/>
</dbReference>
<dbReference type="SUPFAM" id="SSF47413">
    <property type="entry name" value="lambda repressor-like DNA-binding domains"/>
    <property type="match status" value="1"/>
</dbReference>
<dbReference type="CDD" id="cd02209">
    <property type="entry name" value="cupin_XRE_C"/>
    <property type="match status" value="1"/>
</dbReference>
<dbReference type="Proteomes" id="UP001595583">
    <property type="component" value="Unassembled WGS sequence"/>
</dbReference>
<dbReference type="PANTHER" id="PTHR46797">
    <property type="entry name" value="HTH-TYPE TRANSCRIPTIONAL REGULATOR"/>
    <property type="match status" value="1"/>
</dbReference>